<protein>
    <recommendedName>
        <fullName evidence="3">Decaprenyl-diphosphate synthase subunit 2</fullName>
    </recommendedName>
</protein>
<reference evidence="1" key="1">
    <citation type="submission" date="2022-11" db="UniProtKB">
        <authorList>
            <consortium name="EnsemblMetazoa"/>
        </authorList>
    </citation>
    <scope>IDENTIFICATION</scope>
</reference>
<dbReference type="SUPFAM" id="SSF48576">
    <property type="entry name" value="Terpenoid synthases"/>
    <property type="match status" value="1"/>
</dbReference>
<dbReference type="Proteomes" id="UP000887568">
    <property type="component" value="Unplaced"/>
</dbReference>
<name>A0A914BSB8_PATMI</name>
<dbReference type="OrthoDB" id="9983019at2759"/>
<dbReference type="GO" id="GO:1990234">
    <property type="term" value="C:transferase complex"/>
    <property type="evidence" value="ECO:0007669"/>
    <property type="project" value="TreeGrafter"/>
</dbReference>
<proteinExistence type="predicted"/>
<dbReference type="RefSeq" id="XP_038078860.1">
    <property type="nucleotide sequence ID" value="XM_038222932.1"/>
</dbReference>
<evidence type="ECO:0008006" key="3">
    <source>
        <dbReference type="Google" id="ProtNLM"/>
    </source>
</evidence>
<dbReference type="InterPro" id="IPR000092">
    <property type="entry name" value="Polyprenyl_synt"/>
</dbReference>
<dbReference type="EnsemblMetazoa" id="XM_038222932.1">
    <property type="protein sequence ID" value="XP_038078860.1"/>
    <property type="gene ID" value="LOC119746133"/>
</dbReference>
<dbReference type="GO" id="GO:0004659">
    <property type="term" value="F:prenyltransferase activity"/>
    <property type="evidence" value="ECO:0007669"/>
    <property type="project" value="InterPro"/>
</dbReference>
<evidence type="ECO:0000313" key="1">
    <source>
        <dbReference type="EnsemblMetazoa" id="XP_038078860.1"/>
    </source>
</evidence>
<dbReference type="GO" id="GO:0008299">
    <property type="term" value="P:isoprenoid biosynthetic process"/>
    <property type="evidence" value="ECO:0007669"/>
    <property type="project" value="InterPro"/>
</dbReference>
<dbReference type="InterPro" id="IPR008949">
    <property type="entry name" value="Isoprenoid_synthase_dom_sf"/>
</dbReference>
<sequence length="525" mass="56836">MAACVVTTLRRFPLAIHHHGNLRNVQLVQNAPHKNASTLLLQRTRSSVQISRPVKTGVCTCTCSQLQKNHGSLKSKEPFLISSNLAYTTSSIFTGMQDQVFKSRSDTIFGSQSLYNGFVVAPLMHAPNSTRSICSSVPLTNIHRNRTPGGASSNQLTGPHLLRGTPSRSLFGLPDRSAWASAIAEAEKIVGYPTSFIGLRCLLSDELSNVAMQVRKLVGTKHPLVKTAKNLVYDGKHNIQTRGLIILLISKAAGPSPKGTDNQSMVRGIYPSQRTLAEIAEMIHTAFLVHKGVVNIRDLLPSDGPRSVMEFGNKISVLSGDFLLASACMGLAKLRNTYVVDLISQAISDLTEAAFMAFSEEGAEPGATGRGQLPLPNLGVADWTRYVYLSSGSLIAKSCRAALELAGHGEEMQKCAFEFGKNIALAQQLHQELQLFTAFNGSPTSFSLTSAPVLLHLEGSGNRDRVSNQTKLDMKKLHREIRAGSAIAKSQDLCRTYAESARLAISEFPQSEARDALLKMVKAVS</sequence>
<dbReference type="AlphaFoldDB" id="A0A914BSB8"/>
<dbReference type="PANTHER" id="PTHR12001:SF55">
    <property type="entry name" value="ALL TRANS-POLYPRENYL-DIPHOSPHATE SYNTHASE PDSS2"/>
    <property type="match status" value="1"/>
</dbReference>
<dbReference type="CTD" id="57107"/>
<dbReference type="GO" id="GO:0006744">
    <property type="term" value="P:ubiquinone biosynthetic process"/>
    <property type="evidence" value="ECO:0007669"/>
    <property type="project" value="TreeGrafter"/>
</dbReference>
<dbReference type="OMA" id="VMQTAKN"/>
<dbReference type="PANTHER" id="PTHR12001">
    <property type="entry name" value="GERANYLGERANYL PYROPHOSPHATE SYNTHASE"/>
    <property type="match status" value="1"/>
</dbReference>
<keyword evidence="2" id="KW-1185">Reference proteome</keyword>
<organism evidence="1 2">
    <name type="scientific">Patiria miniata</name>
    <name type="common">Bat star</name>
    <name type="synonym">Asterina miniata</name>
    <dbReference type="NCBI Taxonomy" id="46514"/>
    <lineage>
        <taxon>Eukaryota</taxon>
        <taxon>Metazoa</taxon>
        <taxon>Echinodermata</taxon>
        <taxon>Eleutherozoa</taxon>
        <taxon>Asterozoa</taxon>
        <taxon>Asteroidea</taxon>
        <taxon>Valvatacea</taxon>
        <taxon>Valvatida</taxon>
        <taxon>Asterinidae</taxon>
        <taxon>Patiria</taxon>
    </lineage>
</organism>
<dbReference type="Pfam" id="PF00348">
    <property type="entry name" value="polyprenyl_synt"/>
    <property type="match status" value="1"/>
</dbReference>
<evidence type="ECO:0000313" key="2">
    <source>
        <dbReference type="Proteomes" id="UP000887568"/>
    </source>
</evidence>
<dbReference type="Gene3D" id="1.10.600.10">
    <property type="entry name" value="Farnesyl Diphosphate Synthase"/>
    <property type="match status" value="1"/>
</dbReference>
<accession>A0A914BSB8</accession>
<dbReference type="GeneID" id="119746133"/>
<dbReference type="GO" id="GO:0005739">
    <property type="term" value="C:mitochondrion"/>
    <property type="evidence" value="ECO:0007669"/>
    <property type="project" value="TreeGrafter"/>
</dbReference>